<keyword evidence="5 8" id="KW-0808">Transferase</keyword>
<comment type="pathway">
    <text evidence="2">Porphyrin-containing compound metabolism; protoporphyrin-IX biosynthesis; coproporphyrinogen-III from 5-aminolevulinate: step 2/4.</text>
</comment>
<dbReference type="InterPro" id="IPR022419">
    <property type="entry name" value="Porphobilin_deaminase_cofac_BS"/>
</dbReference>
<comment type="subunit">
    <text evidence="4 8">Monomer.</text>
</comment>
<evidence type="ECO:0000256" key="4">
    <source>
        <dbReference type="ARBA" id="ARBA00011245"/>
    </source>
</evidence>
<dbReference type="PROSITE" id="PS00533">
    <property type="entry name" value="PORPHOBILINOGEN_DEAM"/>
    <property type="match status" value="1"/>
</dbReference>
<evidence type="ECO:0000259" key="9">
    <source>
        <dbReference type="Pfam" id="PF01379"/>
    </source>
</evidence>
<dbReference type="HAMAP" id="MF_00260">
    <property type="entry name" value="Porphobil_deam"/>
    <property type="match status" value="1"/>
</dbReference>
<reference evidence="11" key="1">
    <citation type="submission" date="2018-08" db="EMBL/GenBank/DDBJ databases">
        <title>Genomic Encyclopedia of Type Strains, Phase IV (KMG-IV): sequencing the most valuable type-strain genomes for metagenomic binning, comparative biology and taxonomic classification.</title>
        <authorList>
            <person name="Goeker M."/>
        </authorList>
    </citation>
    <scope>NUCLEOTIDE SEQUENCE [LARGE SCALE GENOMIC DNA]</scope>
    <source>
        <strain evidence="11">BW863</strain>
    </source>
</reference>
<dbReference type="PRINTS" id="PR00151">
    <property type="entry name" value="PORPHBDMNASE"/>
</dbReference>
<evidence type="ECO:0000256" key="1">
    <source>
        <dbReference type="ARBA" id="ARBA00002869"/>
    </source>
</evidence>
<gene>
    <name evidence="8" type="primary">hemC</name>
    <name evidence="11" type="ORF">DES32_2681</name>
</gene>
<evidence type="ECO:0000313" key="12">
    <source>
        <dbReference type="Proteomes" id="UP000256900"/>
    </source>
</evidence>
<comment type="cofactor">
    <cofactor evidence="8">
        <name>dipyrromethane</name>
        <dbReference type="ChEBI" id="CHEBI:60342"/>
    </cofactor>
    <text evidence="8">Binds 1 dipyrromethane group covalently.</text>
</comment>
<dbReference type="GO" id="GO:0004418">
    <property type="term" value="F:hydroxymethylbilane synthase activity"/>
    <property type="evidence" value="ECO:0007669"/>
    <property type="project" value="UniProtKB-UniRule"/>
</dbReference>
<dbReference type="SUPFAM" id="SSF54782">
    <property type="entry name" value="Porphobilinogen deaminase (hydroxymethylbilane synthase), C-terminal domain"/>
    <property type="match status" value="1"/>
</dbReference>
<dbReference type="EMBL" id="QUMO01000004">
    <property type="protein sequence ID" value="REF84571.1"/>
    <property type="molecule type" value="Genomic_DNA"/>
</dbReference>
<keyword evidence="12" id="KW-1185">Reference proteome</keyword>
<dbReference type="Pfam" id="PF03900">
    <property type="entry name" value="Porphobil_deamC"/>
    <property type="match status" value="1"/>
</dbReference>
<comment type="similarity">
    <text evidence="3 8">Belongs to the HMBS family.</text>
</comment>
<dbReference type="Proteomes" id="UP000256900">
    <property type="component" value="Unassembled WGS sequence"/>
</dbReference>
<accession>A0A3D9YRS5</accession>
<evidence type="ECO:0000256" key="6">
    <source>
        <dbReference type="ARBA" id="ARBA00023244"/>
    </source>
</evidence>
<dbReference type="PIRSF" id="PIRSF001438">
    <property type="entry name" value="4pyrrol_synth_OHMeBilane_synth"/>
    <property type="match status" value="1"/>
</dbReference>
<name>A0A3D9YRS5_9HYPH</name>
<dbReference type="UniPathway" id="UPA00251">
    <property type="reaction ID" value="UER00319"/>
</dbReference>
<evidence type="ECO:0000313" key="11">
    <source>
        <dbReference type="EMBL" id="REF84571.1"/>
    </source>
</evidence>
<comment type="miscellaneous">
    <text evidence="8">The porphobilinogen subunits are added to the dipyrromethane group.</text>
</comment>
<evidence type="ECO:0000256" key="8">
    <source>
        <dbReference type="HAMAP-Rule" id="MF_00260"/>
    </source>
</evidence>
<dbReference type="GO" id="GO:0006782">
    <property type="term" value="P:protoporphyrinogen IX biosynthetic process"/>
    <property type="evidence" value="ECO:0007669"/>
    <property type="project" value="UniProtKB-UniRule"/>
</dbReference>
<evidence type="ECO:0000256" key="2">
    <source>
        <dbReference type="ARBA" id="ARBA00004735"/>
    </source>
</evidence>
<dbReference type="Gene3D" id="3.30.160.40">
    <property type="entry name" value="Porphobilinogen deaminase, C-terminal domain"/>
    <property type="match status" value="1"/>
</dbReference>
<dbReference type="NCBIfam" id="TIGR00212">
    <property type="entry name" value="hemC"/>
    <property type="match status" value="1"/>
</dbReference>
<sequence length="306" mass="32095">MPAQLRIGTRGSPLALAQAEHVKQRLAAAHGAQAPELDIVVIKTSGDLIQDRALAEAGGKGLFTKELDSALERGDIDLAVHSAKDLPTFLPQGLEISGYLPREDVRDAWISEKADDPRALPPGSVVGTASLRRSAMLLRLRPDLAISLLRGNVETRLAKLARGEIDATILAIAGLKRLGLADRATRLLDAADFIPAVGQGAIAITARRDDAPVTAALRPILDSATGVALACERALLQVLDGSCRTPIGGHAWLAGDALHLRAIILRPDGSESFATEISGPHADAINLGEKAARELLVRAPPGFLAG</sequence>
<dbReference type="Gene3D" id="3.40.190.10">
    <property type="entry name" value="Periplasmic binding protein-like II"/>
    <property type="match status" value="2"/>
</dbReference>
<feature type="domain" description="Porphobilinogen deaminase C-terminal" evidence="10">
    <location>
        <begin position="230"/>
        <end position="296"/>
    </location>
</feature>
<evidence type="ECO:0000256" key="3">
    <source>
        <dbReference type="ARBA" id="ARBA00005638"/>
    </source>
</evidence>
<proteinExistence type="inferred from homology"/>
<dbReference type="InterPro" id="IPR036803">
    <property type="entry name" value="Porphobilinogen_deaminase_C_sf"/>
</dbReference>
<comment type="catalytic activity">
    <reaction evidence="7 8">
        <text>4 porphobilinogen + H2O = hydroxymethylbilane + 4 NH4(+)</text>
        <dbReference type="Rhea" id="RHEA:13185"/>
        <dbReference type="ChEBI" id="CHEBI:15377"/>
        <dbReference type="ChEBI" id="CHEBI:28938"/>
        <dbReference type="ChEBI" id="CHEBI:57845"/>
        <dbReference type="ChEBI" id="CHEBI:58126"/>
        <dbReference type="EC" id="2.5.1.61"/>
    </reaction>
</comment>
<dbReference type="RefSeq" id="WP_245441065.1">
    <property type="nucleotide sequence ID" value="NZ_CP025086.1"/>
</dbReference>
<dbReference type="InterPro" id="IPR000860">
    <property type="entry name" value="HemC"/>
</dbReference>
<dbReference type="SUPFAM" id="SSF53850">
    <property type="entry name" value="Periplasmic binding protein-like II"/>
    <property type="match status" value="1"/>
</dbReference>
<evidence type="ECO:0000259" key="10">
    <source>
        <dbReference type="Pfam" id="PF03900"/>
    </source>
</evidence>
<organism evidence="11 12">
    <name type="scientific">Methylovirgula ligni</name>
    <dbReference type="NCBI Taxonomy" id="569860"/>
    <lineage>
        <taxon>Bacteria</taxon>
        <taxon>Pseudomonadati</taxon>
        <taxon>Pseudomonadota</taxon>
        <taxon>Alphaproteobacteria</taxon>
        <taxon>Hyphomicrobiales</taxon>
        <taxon>Beijerinckiaceae</taxon>
        <taxon>Methylovirgula</taxon>
    </lineage>
</organism>
<dbReference type="PANTHER" id="PTHR11557:SF0">
    <property type="entry name" value="PORPHOBILINOGEN DEAMINASE"/>
    <property type="match status" value="1"/>
</dbReference>
<protein>
    <recommendedName>
        <fullName evidence="8">Porphobilinogen deaminase</fullName>
        <shortName evidence="8">PBG</shortName>
        <ecNumber evidence="8">2.5.1.61</ecNumber>
    </recommendedName>
    <alternativeName>
        <fullName evidence="8">Hydroxymethylbilane synthase</fullName>
        <shortName evidence="8">HMBS</shortName>
    </alternativeName>
    <alternativeName>
        <fullName evidence="8">Pre-uroporphyrinogen synthase</fullName>
    </alternativeName>
</protein>
<dbReference type="GO" id="GO:0005737">
    <property type="term" value="C:cytoplasm"/>
    <property type="evidence" value="ECO:0007669"/>
    <property type="project" value="UniProtKB-UniRule"/>
</dbReference>
<evidence type="ECO:0000256" key="5">
    <source>
        <dbReference type="ARBA" id="ARBA00022679"/>
    </source>
</evidence>
<dbReference type="Pfam" id="PF01379">
    <property type="entry name" value="Porphobil_deam"/>
    <property type="match status" value="1"/>
</dbReference>
<dbReference type="AlphaFoldDB" id="A0A3D9YRS5"/>
<feature type="domain" description="Porphobilinogen deaminase N-terminal" evidence="9">
    <location>
        <begin position="5"/>
        <end position="213"/>
    </location>
</feature>
<dbReference type="FunFam" id="3.40.190.10:FF:000005">
    <property type="entry name" value="Porphobilinogen deaminase"/>
    <property type="match status" value="1"/>
</dbReference>
<evidence type="ECO:0000256" key="7">
    <source>
        <dbReference type="ARBA" id="ARBA00048169"/>
    </source>
</evidence>
<dbReference type="InterPro" id="IPR022418">
    <property type="entry name" value="Porphobilinogen_deaminase_C"/>
</dbReference>
<comment type="caution">
    <text evidence="11">The sequence shown here is derived from an EMBL/GenBank/DDBJ whole genome shotgun (WGS) entry which is preliminary data.</text>
</comment>
<dbReference type="InterPro" id="IPR022417">
    <property type="entry name" value="Porphobilin_deaminase_N"/>
</dbReference>
<feature type="modified residue" description="S-(dipyrrolylmethanemethyl)cysteine" evidence="8">
    <location>
        <position position="243"/>
    </location>
</feature>
<keyword evidence="6 8" id="KW-0627">Porphyrin biosynthesis</keyword>
<comment type="function">
    <text evidence="1 8">Tetrapolymerization of the monopyrrole PBG into the hydroxymethylbilane pre-uroporphyrinogen in several discrete steps.</text>
</comment>
<dbReference type="EC" id="2.5.1.61" evidence="8"/>
<dbReference type="PANTHER" id="PTHR11557">
    <property type="entry name" value="PORPHOBILINOGEN DEAMINASE"/>
    <property type="match status" value="1"/>
</dbReference>